<dbReference type="CDD" id="cd00051">
    <property type="entry name" value="EFh"/>
    <property type="match status" value="2"/>
</dbReference>
<organism evidence="4 5">
    <name type="scientific">Ilex paraguariensis</name>
    <name type="common">yerba mate</name>
    <dbReference type="NCBI Taxonomy" id="185542"/>
    <lineage>
        <taxon>Eukaryota</taxon>
        <taxon>Viridiplantae</taxon>
        <taxon>Streptophyta</taxon>
        <taxon>Embryophyta</taxon>
        <taxon>Tracheophyta</taxon>
        <taxon>Spermatophyta</taxon>
        <taxon>Magnoliopsida</taxon>
        <taxon>eudicotyledons</taxon>
        <taxon>Gunneridae</taxon>
        <taxon>Pentapetalae</taxon>
        <taxon>asterids</taxon>
        <taxon>campanulids</taxon>
        <taxon>Aquifoliales</taxon>
        <taxon>Aquifoliaceae</taxon>
        <taxon>Ilex</taxon>
    </lineage>
</organism>
<dbReference type="FunFam" id="1.10.238.10:FF:000178">
    <property type="entry name" value="Calmodulin-2 A"/>
    <property type="match status" value="1"/>
</dbReference>
<keyword evidence="5" id="KW-1185">Reference proteome</keyword>
<dbReference type="PANTHER" id="PTHR23050">
    <property type="entry name" value="CALCIUM BINDING PROTEIN"/>
    <property type="match status" value="1"/>
</dbReference>
<dbReference type="Pfam" id="PF13499">
    <property type="entry name" value="EF-hand_7"/>
    <property type="match status" value="2"/>
</dbReference>
<dbReference type="AlphaFoldDB" id="A0ABC8R257"/>
<dbReference type="InterPro" id="IPR018247">
    <property type="entry name" value="EF_Hand_1_Ca_BS"/>
</dbReference>
<evidence type="ECO:0000313" key="4">
    <source>
        <dbReference type="EMBL" id="CAK9138878.1"/>
    </source>
</evidence>
<dbReference type="Gene3D" id="1.10.238.10">
    <property type="entry name" value="EF-hand"/>
    <property type="match status" value="1"/>
</dbReference>
<dbReference type="InterPro" id="IPR002048">
    <property type="entry name" value="EF_hand_dom"/>
</dbReference>
<feature type="domain" description="EF-hand" evidence="3">
    <location>
        <begin position="99"/>
        <end position="129"/>
    </location>
</feature>
<accession>A0ABC8R257</accession>
<dbReference type="Proteomes" id="UP001642360">
    <property type="component" value="Unassembled WGS sequence"/>
</dbReference>
<sequence length="161" mass="17759">MCPTGTSSHPDATKKSALRSAFEVLDVDHDGKISRDDLQTFYSGFSGTGESDEDILRSMMSLADSNKDGYVEYDEFLNVLDCKKNGGDQRNNDGRWGLMEDVFRVMDKDGDGKVGHDDLKNYLKWAGVEVGDDDIKAMIRLGGEDENGGVTYEGFLKILAV</sequence>
<keyword evidence="2" id="KW-0106">Calcium</keyword>
<evidence type="ECO:0000313" key="5">
    <source>
        <dbReference type="Proteomes" id="UP001642360"/>
    </source>
</evidence>
<comment type="caution">
    <text evidence="4">The sequence shown here is derived from an EMBL/GenBank/DDBJ whole genome shotgun (WGS) entry which is preliminary data.</text>
</comment>
<keyword evidence="1" id="KW-0677">Repeat</keyword>
<gene>
    <name evidence="4" type="ORF">ILEXP_LOCUS6234</name>
</gene>
<dbReference type="PROSITE" id="PS50222">
    <property type="entry name" value="EF_HAND_2"/>
    <property type="match status" value="3"/>
</dbReference>
<dbReference type="GO" id="GO:0043226">
    <property type="term" value="C:organelle"/>
    <property type="evidence" value="ECO:0007669"/>
    <property type="project" value="UniProtKB-ARBA"/>
</dbReference>
<dbReference type="InterPro" id="IPR050145">
    <property type="entry name" value="Centrin_CML-like"/>
</dbReference>
<reference evidence="4 5" key="1">
    <citation type="submission" date="2024-02" db="EMBL/GenBank/DDBJ databases">
        <authorList>
            <person name="Vignale AGUSTIN F."/>
            <person name="Sosa J E."/>
            <person name="Modenutti C."/>
        </authorList>
    </citation>
    <scope>NUCLEOTIDE SEQUENCE [LARGE SCALE GENOMIC DNA]</scope>
</reference>
<protein>
    <recommendedName>
        <fullName evidence="3">EF-hand domain-containing protein</fullName>
    </recommendedName>
</protein>
<dbReference type="SMART" id="SM00054">
    <property type="entry name" value="EFh"/>
    <property type="match status" value="3"/>
</dbReference>
<evidence type="ECO:0000256" key="1">
    <source>
        <dbReference type="ARBA" id="ARBA00022737"/>
    </source>
</evidence>
<feature type="domain" description="EF-hand" evidence="3">
    <location>
        <begin position="13"/>
        <end position="48"/>
    </location>
</feature>
<proteinExistence type="predicted"/>
<name>A0ABC8R257_9AQUA</name>
<dbReference type="SUPFAM" id="SSF47473">
    <property type="entry name" value="EF-hand"/>
    <property type="match status" value="1"/>
</dbReference>
<feature type="domain" description="EF-hand" evidence="3">
    <location>
        <begin position="51"/>
        <end position="86"/>
    </location>
</feature>
<dbReference type="InterPro" id="IPR011992">
    <property type="entry name" value="EF-hand-dom_pair"/>
</dbReference>
<evidence type="ECO:0000256" key="2">
    <source>
        <dbReference type="ARBA" id="ARBA00022837"/>
    </source>
</evidence>
<dbReference type="EMBL" id="CAUOFW020000925">
    <property type="protein sequence ID" value="CAK9138878.1"/>
    <property type="molecule type" value="Genomic_DNA"/>
</dbReference>
<evidence type="ECO:0000259" key="3">
    <source>
        <dbReference type="PROSITE" id="PS50222"/>
    </source>
</evidence>
<dbReference type="PROSITE" id="PS00018">
    <property type="entry name" value="EF_HAND_1"/>
    <property type="match status" value="3"/>
</dbReference>
<dbReference type="GO" id="GO:0005509">
    <property type="term" value="F:calcium ion binding"/>
    <property type="evidence" value="ECO:0007669"/>
    <property type="project" value="UniProtKB-ARBA"/>
</dbReference>